<feature type="region of interest" description="Disordered" evidence="6">
    <location>
        <begin position="438"/>
        <end position="496"/>
    </location>
</feature>
<feature type="transmembrane region" description="Helical" evidence="7">
    <location>
        <begin position="54"/>
        <end position="75"/>
    </location>
</feature>
<keyword evidence="2" id="KW-1003">Cell membrane</keyword>
<accession>A0A6J6W1I1</accession>
<feature type="transmembrane region" description="Helical" evidence="7">
    <location>
        <begin position="382"/>
        <end position="403"/>
    </location>
</feature>
<evidence type="ECO:0000313" key="8">
    <source>
        <dbReference type="EMBL" id="CAB4778761.1"/>
    </source>
</evidence>
<dbReference type="Pfam" id="PF07690">
    <property type="entry name" value="MFS_1"/>
    <property type="match status" value="1"/>
</dbReference>
<protein>
    <submittedName>
        <fullName evidence="8">Unannotated protein</fullName>
    </submittedName>
</protein>
<keyword evidence="5 7" id="KW-0472">Membrane</keyword>
<feature type="transmembrane region" description="Helical" evidence="7">
    <location>
        <begin position="234"/>
        <end position="254"/>
    </location>
</feature>
<dbReference type="PANTHER" id="PTHR23513">
    <property type="entry name" value="INTEGRAL MEMBRANE EFFLUX PROTEIN-RELATED"/>
    <property type="match status" value="1"/>
</dbReference>
<comment type="subcellular location">
    <subcellularLocation>
        <location evidence="1">Cell membrane</location>
        <topology evidence="1">Multi-pass membrane protein</topology>
    </subcellularLocation>
</comment>
<feature type="transmembrane region" description="Helical" evidence="7">
    <location>
        <begin position="266"/>
        <end position="285"/>
    </location>
</feature>
<dbReference type="SUPFAM" id="SSF103473">
    <property type="entry name" value="MFS general substrate transporter"/>
    <property type="match status" value="1"/>
</dbReference>
<keyword evidence="3 7" id="KW-0812">Transmembrane</keyword>
<gene>
    <name evidence="8" type="ORF">UFOPK2938_00578</name>
</gene>
<evidence type="ECO:0000256" key="5">
    <source>
        <dbReference type="ARBA" id="ARBA00023136"/>
    </source>
</evidence>
<proteinExistence type="predicted"/>
<evidence type="ECO:0000256" key="4">
    <source>
        <dbReference type="ARBA" id="ARBA00022989"/>
    </source>
</evidence>
<dbReference type="CDD" id="cd06173">
    <property type="entry name" value="MFS_MefA_like"/>
    <property type="match status" value="1"/>
</dbReference>
<feature type="compositionally biased region" description="Basic and acidic residues" evidence="6">
    <location>
        <begin position="453"/>
        <end position="463"/>
    </location>
</feature>
<dbReference type="Gene3D" id="1.20.1250.20">
    <property type="entry name" value="MFS general substrate transporter like domains"/>
    <property type="match status" value="1"/>
</dbReference>
<organism evidence="8">
    <name type="scientific">freshwater metagenome</name>
    <dbReference type="NCBI Taxonomy" id="449393"/>
    <lineage>
        <taxon>unclassified sequences</taxon>
        <taxon>metagenomes</taxon>
        <taxon>ecological metagenomes</taxon>
    </lineage>
</organism>
<feature type="transmembrane region" description="Helical" evidence="7">
    <location>
        <begin position="182"/>
        <end position="200"/>
    </location>
</feature>
<evidence type="ECO:0000256" key="1">
    <source>
        <dbReference type="ARBA" id="ARBA00004651"/>
    </source>
</evidence>
<keyword evidence="4 7" id="KW-1133">Transmembrane helix</keyword>
<dbReference type="GO" id="GO:0022857">
    <property type="term" value="F:transmembrane transporter activity"/>
    <property type="evidence" value="ECO:0007669"/>
    <property type="project" value="InterPro"/>
</dbReference>
<feature type="transmembrane region" description="Helical" evidence="7">
    <location>
        <begin position="323"/>
        <end position="346"/>
    </location>
</feature>
<evidence type="ECO:0000256" key="7">
    <source>
        <dbReference type="SAM" id="Phobius"/>
    </source>
</evidence>
<sequence>MSKSSDAAPSVRYRDLFARREFSALVFAQIVSGLGDQVARIAIALLVLDRTNSASLSAATFALSYIPLVFGGTLLGPLADRFARHKVLLASDALRLMVVGLLAVLANDSSPLILLFVLLFVAELFTPVFDAAWAATLPEVLPVGREYLAGSGLLRTLHLLQQVAGLALGGLAVAVLQVQGALIVDAISFAVSFVVLALFLRRRPTPAADRPRAGLLSDFTEGARDLFSDPSRRILVLVGWGSVLVMITPMAVALPYAEQVAGNASLGGLLMAATVGGAALGSVLIARRDPRWQIEAIVPLSIAACLPLLVVSVQPALPFALVLWAISGAATGFLVPLIGTLALLTAPAMRGRVLALAGAGYNALVAVFYLLAGFIADISKPSIAVTLAGVTGLGLLGIVRIFWPTKAMRDAVDNAYVVADPVAETVTEPTSAVFDAEPTVISSPDDPEPEPQAPREQRIRERNYAPTIEVTLPPPPADGDEPEVFPSGEFWEQFRP</sequence>
<evidence type="ECO:0000256" key="3">
    <source>
        <dbReference type="ARBA" id="ARBA00022692"/>
    </source>
</evidence>
<evidence type="ECO:0000256" key="6">
    <source>
        <dbReference type="SAM" id="MobiDB-lite"/>
    </source>
</evidence>
<reference evidence="8" key="1">
    <citation type="submission" date="2020-05" db="EMBL/GenBank/DDBJ databases">
        <authorList>
            <person name="Chiriac C."/>
            <person name="Salcher M."/>
            <person name="Ghai R."/>
            <person name="Kavagutti S V."/>
        </authorList>
    </citation>
    <scope>NUCLEOTIDE SEQUENCE</scope>
</reference>
<dbReference type="PANTHER" id="PTHR23513:SF11">
    <property type="entry name" value="STAPHYLOFERRIN A TRANSPORTER"/>
    <property type="match status" value="1"/>
</dbReference>
<dbReference type="AlphaFoldDB" id="A0A6J6W1I1"/>
<dbReference type="GO" id="GO:0005886">
    <property type="term" value="C:plasma membrane"/>
    <property type="evidence" value="ECO:0007669"/>
    <property type="project" value="UniProtKB-SubCell"/>
</dbReference>
<dbReference type="InterPro" id="IPR011701">
    <property type="entry name" value="MFS"/>
</dbReference>
<name>A0A6J6W1I1_9ZZZZ</name>
<dbReference type="EMBL" id="CAEZZX010000096">
    <property type="protein sequence ID" value="CAB4778761.1"/>
    <property type="molecule type" value="Genomic_DNA"/>
</dbReference>
<feature type="transmembrane region" description="Helical" evidence="7">
    <location>
        <begin position="297"/>
        <end position="317"/>
    </location>
</feature>
<evidence type="ECO:0000256" key="2">
    <source>
        <dbReference type="ARBA" id="ARBA00022475"/>
    </source>
</evidence>
<dbReference type="InterPro" id="IPR036259">
    <property type="entry name" value="MFS_trans_sf"/>
</dbReference>
<feature type="transmembrane region" description="Helical" evidence="7">
    <location>
        <begin position="353"/>
        <end position="376"/>
    </location>
</feature>